<evidence type="ECO:0000256" key="4">
    <source>
        <dbReference type="PIRSR" id="PIRSR601461-2"/>
    </source>
</evidence>
<keyword evidence="5" id="KW-0812">Transmembrane</keyword>
<dbReference type="FunFam" id="2.40.70.10:FF:000006">
    <property type="entry name" value="Cathepsin E"/>
    <property type="match status" value="1"/>
</dbReference>
<sequence>MSFHNEADREAHITEFSPKANRVASSTELTPGVDWQLPLLSSLQRETVWLLCVAQKKICEGMMRCLIFGLLCLVLTEGLVRVPLVKKETIMKERGLRKEMLKYSQYTSDDGYNEKLTNQNDMAYFGKVGIGSPPQYFYLHFDTGSSSLWVNSIYCKSSACKSHPLFDPRKSSTFTSHHKTFSEKYGTGSVKGFLGYDTVRMGQLAVKKQQIGLSTSEPGDHFAKPLHDGLMGLAFMSSSQHTIVDTMIEEGVIEEPIFAFYLSRDSESGSEVVFGGVDPSHYQGQINWVPVQQNSHWQLVFEGFEVNHKSTGWCENGCTAITDTGTSMLQCPPQYLHSLHQMLGAKQDSNGNYVFHCDAVSNLPTLTFVMNGAHLHLPGTAYVLQEKNSQSHCQSGIGATHDKYRNGHPYWILGDVFLRQFYSVFDQGNARVGFATLA</sequence>
<name>A0AA88N1N1_TACVA</name>
<evidence type="ECO:0000313" key="8">
    <source>
        <dbReference type="Proteomes" id="UP001187315"/>
    </source>
</evidence>
<keyword evidence="5" id="KW-0472">Membrane</keyword>
<keyword evidence="5" id="KW-1133">Transmembrane helix</keyword>
<dbReference type="Proteomes" id="UP001187315">
    <property type="component" value="Unassembled WGS sequence"/>
</dbReference>
<dbReference type="EMBL" id="JAVHJS010000008">
    <property type="protein sequence ID" value="KAK2849830.1"/>
    <property type="molecule type" value="Genomic_DNA"/>
</dbReference>
<dbReference type="FunFam" id="2.40.70.10:FF:000004">
    <property type="entry name" value="Pepsin A"/>
    <property type="match status" value="1"/>
</dbReference>
<comment type="caution">
    <text evidence="7">The sequence shown here is derived from an EMBL/GenBank/DDBJ whole genome shotgun (WGS) entry which is preliminary data.</text>
</comment>
<dbReference type="Pfam" id="PF00026">
    <property type="entry name" value="Asp"/>
    <property type="match status" value="1"/>
</dbReference>
<feature type="active site" evidence="3">
    <location>
        <position position="142"/>
    </location>
</feature>
<dbReference type="InterPro" id="IPR033121">
    <property type="entry name" value="PEPTIDASE_A1"/>
</dbReference>
<dbReference type="SUPFAM" id="SSF50630">
    <property type="entry name" value="Acid proteases"/>
    <property type="match status" value="1"/>
</dbReference>
<dbReference type="Gene3D" id="2.40.70.10">
    <property type="entry name" value="Acid Proteases"/>
    <property type="match status" value="2"/>
</dbReference>
<dbReference type="PANTHER" id="PTHR47966">
    <property type="entry name" value="BETA-SITE APP-CLEAVING ENZYME, ISOFORM A-RELATED"/>
    <property type="match status" value="1"/>
</dbReference>
<evidence type="ECO:0000313" key="7">
    <source>
        <dbReference type="EMBL" id="KAK2849830.1"/>
    </source>
</evidence>
<feature type="domain" description="Peptidase A1" evidence="6">
    <location>
        <begin position="124"/>
        <end position="435"/>
    </location>
</feature>
<dbReference type="PRINTS" id="PR00792">
    <property type="entry name" value="PEPSIN"/>
</dbReference>
<organism evidence="7 8">
    <name type="scientific">Tachysurus vachellii</name>
    <name type="common">Darkbarbel catfish</name>
    <name type="synonym">Pelteobagrus vachellii</name>
    <dbReference type="NCBI Taxonomy" id="175792"/>
    <lineage>
        <taxon>Eukaryota</taxon>
        <taxon>Metazoa</taxon>
        <taxon>Chordata</taxon>
        <taxon>Craniata</taxon>
        <taxon>Vertebrata</taxon>
        <taxon>Euteleostomi</taxon>
        <taxon>Actinopterygii</taxon>
        <taxon>Neopterygii</taxon>
        <taxon>Teleostei</taxon>
        <taxon>Ostariophysi</taxon>
        <taxon>Siluriformes</taxon>
        <taxon>Bagridae</taxon>
        <taxon>Tachysurus</taxon>
    </lineage>
</organism>
<feature type="transmembrane region" description="Helical" evidence="5">
    <location>
        <begin position="65"/>
        <end position="84"/>
    </location>
</feature>
<keyword evidence="2 4" id="KW-1015">Disulfide bond</keyword>
<feature type="disulfide bond" evidence="4">
    <location>
        <begin position="155"/>
        <end position="160"/>
    </location>
</feature>
<evidence type="ECO:0000256" key="2">
    <source>
        <dbReference type="ARBA" id="ARBA00023157"/>
    </source>
</evidence>
<dbReference type="PROSITE" id="PS51767">
    <property type="entry name" value="PEPTIDASE_A1"/>
    <property type="match status" value="1"/>
</dbReference>
<evidence type="ECO:0000259" key="6">
    <source>
        <dbReference type="PROSITE" id="PS51767"/>
    </source>
</evidence>
<dbReference type="GO" id="GO:0004190">
    <property type="term" value="F:aspartic-type endopeptidase activity"/>
    <property type="evidence" value="ECO:0007669"/>
    <property type="project" value="InterPro"/>
</dbReference>
<protein>
    <recommendedName>
        <fullName evidence="6">Peptidase A1 domain-containing protein</fullName>
    </recommendedName>
</protein>
<evidence type="ECO:0000256" key="1">
    <source>
        <dbReference type="ARBA" id="ARBA00007447"/>
    </source>
</evidence>
<proteinExistence type="inferred from homology"/>
<evidence type="ECO:0000256" key="3">
    <source>
        <dbReference type="PIRSR" id="PIRSR601461-1"/>
    </source>
</evidence>
<evidence type="ECO:0000256" key="5">
    <source>
        <dbReference type="SAM" id="Phobius"/>
    </source>
</evidence>
<dbReference type="InterPro" id="IPR021109">
    <property type="entry name" value="Peptidase_aspartic_dom_sf"/>
</dbReference>
<gene>
    <name evidence="7" type="ORF">Q7C36_008613</name>
</gene>
<accession>A0AA88N1N1</accession>
<dbReference type="AlphaFoldDB" id="A0AA88N1N1"/>
<dbReference type="PANTHER" id="PTHR47966:SF66">
    <property type="entry name" value="PEPSINOGEN C"/>
    <property type="match status" value="1"/>
</dbReference>
<keyword evidence="8" id="KW-1185">Reference proteome</keyword>
<dbReference type="GO" id="GO:0006508">
    <property type="term" value="P:proteolysis"/>
    <property type="evidence" value="ECO:0007669"/>
    <property type="project" value="InterPro"/>
</dbReference>
<dbReference type="InterPro" id="IPR001461">
    <property type="entry name" value="Aspartic_peptidase_A1"/>
</dbReference>
<feature type="active site" evidence="3">
    <location>
        <position position="323"/>
    </location>
</feature>
<comment type="similarity">
    <text evidence="1">Belongs to the peptidase A1 family.</text>
</comment>
<reference evidence="7" key="1">
    <citation type="submission" date="2023-08" db="EMBL/GenBank/DDBJ databases">
        <title>Pelteobagrus vachellii genome.</title>
        <authorList>
            <person name="Liu H."/>
        </authorList>
    </citation>
    <scope>NUCLEOTIDE SEQUENCE</scope>
    <source>
        <strain evidence="7">PRFRI_2022a</strain>
        <tissue evidence="7">Muscle</tissue>
    </source>
</reference>